<dbReference type="SUPFAM" id="SSF53335">
    <property type="entry name" value="S-adenosyl-L-methionine-dependent methyltransferases"/>
    <property type="match status" value="1"/>
</dbReference>
<dbReference type="InterPro" id="IPR029063">
    <property type="entry name" value="SAM-dependent_MTases_sf"/>
</dbReference>
<evidence type="ECO:0000259" key="1">
    <source>
        <dbReference type="Pfam" id="PF05050"/>
    </source>
</evidence>
<dbReference type="EMBL" id="AP025226">
    <property type="protein sequence ID" value="BDB99839.1"/>
    <property type="molecule type" value="Genomic_DNA"/>
</dbReference>
<dbReference type="GeneID" id="68867585"/>
<dbReference type="KEGG" id="scas:SACC_28560"/>
<evidence type="ECO:0000313" key="2">
    <source>
        <dbReference type="EMBL" id="BDB99839.1"/>
    </source>
</evidence>
<evidence type="ECO:0000313" key="3">
    <source>
        <dbReference type="Proteomes" id="UP001319921"/>
    </source>
</evidence>
<gene>
    <name evidence="2" type="ORF">SACC_28560</name>
</gene>
<protein>
    <recommendedName>
        <fullName evidence="1">Methyltransferase FkbM domain-containing protein</fullName>
    </recommendedName>
</protein>
<name>A0AAQ4CVK8_9CREN</name>
<dbReference type="Pfam" id="PF05050">
    <property type="entry name" value="Methyltransf_21"/>
    <property type="match status" value="1"/>
</dbReference>
<dbReference type="PANTHER" id="PTHR34203">
    <property type="entry name" value="METHYLTRANSFERASE, FKBM FAMILY PROTEIN"/>
    <property type="match status" value="1"/>
</dbReference>
<dbReference type="RefSeq" id="WP_229570361.1">
    <property type="nucleotide sequence ID" value="NZ_AP025226.1"/>
</dbReference>
<dbReference type="AlphaFoldDB" id="A0AAQ4CVK8"/>
<organism evidence="2 3">
    <name type="scientific">Saccharolobus caldissimus</name>
    <dbReference type="NCBI Taxonomy" id="1702097"/>
    <lineage>
        <taxon>Archaea</taxon>
        <taxon>Thermoproteota</taxon>
        <taxon>Thermoprotei</taxon>
        <taxon>Sulfolobales</taxon>
        <taxon>Sulfolobaceae</taxon>
        <taxon>Saccharolobus</taxon>
    </lineage>
</organism>
<accession>A0AAQ4CVK8</accession>
<sequence>MLKDTLYTPLLKLKVYLTWFLQLRKAYKNYVTIAFDLLRNKKEIEVVTRSNEKFIWPSLYVKNYAIALSSSFLPDANPLFNIKDNYMEFTFNGRRLRFYGFLANGHVYNEFMDFEYKKLNFKNKIVIDVGANIGDTAIYFAIHGANVVFAIEPMPKLFEYLTKNISFNNIGNIIPLNIAIGKEKDIIKIPNIDVDTDASIDNFKNSKNGSEIRVKSLRSLIKEYNLENIILKIDCEGCEYDAIFGLDDVSFRKIDQIACEYHYGPYKLSDYLIEKGFRVEYTKPKRYKNLEIGFLYAFK</sequence>
<reference evidence="2 3" key="1">
    <citation type="journal article" date="2022" name="Microbiol. Resour. Announc.">
        <title>Complete Genome Sequence of the Hyperthermophilic and Acidophilic Archaeon Saccharolobus caldissimus Strain HS-3T.</title>
        <authorList>
            <person name="Sakai H.D."/>
            <person name="Kurosawa N."/>
        </authorList>
    </citation>
    <scope>NUCLEOTIDE SEQUENCE [LARGE SCALE GENOMIC DNA]</scope>
    <source>
        <strain evidence="2 3">JCM32116</strain>
    </source>
</reference>
<feature type="domain" description="Methyltransferase FkbM" evidence="1">
    <location>
        <begin position="128"/>
        <end position="267"/>
    </location>
</feature>
<dbReference type="InterPro" id="IPR052514">
    <property type="entry name" value="SAM-dependent_MTase"/>
</dbReference>
<proteinExistence type="predicted"/>
<dbReference type="Gene3D" id="3.40.50.150">
    <property type="entry name" value="Vaccinia Virus protein VP39"/>
    <property type="match status" value="1"/>
</dbReference>
<dbReference type="Proteomes" id="UP001319921">
    <property type="component" value="Chromosome"/>
</dbReference>
<dbReference type="PANTHER" id="PTHR34203:SF15">
    <property type="entry name" value="SLL1173 PROTEIN"/>
    <property type="match status" value="1"/>
</dbReference>
<keyword evidence="3" id="KW-1185">Reference proteome</keyword>
<dbReference type="NCBIfam" id="TIGR01444">
    <property type="entry name" value="fkbM_fam"/>
    <property type="match status" value="1"/>
</dbReference>
<dbReference type="InterPro" id="IPR006342">
    <property type="entry name" value="FkbM_mtfrase"/>
</dbReference>